<dbReference type="CDD" id="cd15831">
    <property type="entry name" value="BTAD"/>
    <property type="match status" value="1"/>
</dbReference>
<dbReference type="SMART" id="SM01043">
    <property type="entry name" value="BTAD"/>
    <property type="match status" value="1"/>
</dbReference>
<reference evidence="8 9" key="1">
    <citation type="journal article" date="2014" name="Int. J. Syst. Evol. Microbiol.">
        <title>Complete genome sequence of Corynebacterium casei LMG S-19264T (=DSM 44701T), isolated from a smear-ripened cheese.</title>
        <authorList>
            <consortium name="US DOE Joint Genome Institute (JGI-PGF)"/>
            <person name="Walter F."/>
            <person name="Albersmeier A."/>
            <person name="Kalinowski J."/>
            <person name="Ruckert C."/>
        </authorList>
    </citation>
    <scope>NUCLEOTIDE SEQUENCE [LARGE SCALE GENOMIC DNA]</scope>
    <source>
        <strain evidence="8 9">KCTC 19473</strain>
    </source>
</reference>
<keyword evidence="9" id="KW-1185">Reference proteome</keyword>
<accession>A0A919CGI9</accession>
<dbReference type="GO" id="GO:0003677">
    <property type="term" value="F:DNA binding"/>
    <property type="evidence" value="ECO:0007669"/>
    <property type="project" value="UniProtKB-UniRule"/>
</dbReference>
<dbReference type="Gene3D" id="1.25.40.10">
    <property type="entry name" value="Tetratricopeptide repeat domain"/>
    <property type="match status" value="1"/>
</dbReference>
<dbReference type="SUPFAM" id="SSF46894">
    <property type="entry name" value="C-terminal effector domain of the bipartite response regulators"/>
    <property type="match status" value="1"/>
</dbReference>
<dbReference type="InterPro" id="IPR051677">
    <property type="entry name" value="AfsR-DnrI-RedD_regulator"/>
</dbReference>
<evidence type="ECO:0000256" key="6">
    <source>
        <dbReference type="SAM" id="MobiDB-lite"/>
    </source>
</evidence>
<protein>
    <recommendedName>
        <fullName evidence="7">OmpR/PhoB-type domain-containing protein</fullName>
    </recommendedName>
</protein>
<feature type="compositionally biased region" description="Pro residues" evidence="6">
    <location>
        <begin position="349"/>
        <end position="365"/>
    </location>
</feature>
<dbReference type="SMART" id="SM00862">
    <property type="entry name" value="Trans_reg_C"/>
    <property type="match status" value="1"/>
</dbReference>
<evidence type="ECO:0000313" key="9">
    <source>
        <dbReference type="Proteomes" id="UP000654947"/>
    </source>
</evidence>
<dbReference type="SUPFAM" id="SSF48452">
    <property type="entry name" value="TPR-like"/>
    <property type="match status" value="1"/>
</dbReference>
<proteinExistence type="inferred from homology"/>
<dbReference type="InterPro" id="IPR001867">
    <property type="entry name" value="OmpR/PhoB-type_DNA-bd"/>
</dbReference>
<feature type="region of interest" description="Disordered" evidence="6">
    <location>
        <begin position="348"/>
        <end position="370"/>
    </location>
</feature>
<dbReference type="PANTHER" id="PTHR35807">
    <property type="entry name" value="TRANSCRIPTIONAL REGULATOR REDD-RELATED"/>
    <property type="match status" value="1"/>
</dbReference>
<dbReference type="InterPro" id="IPR016032">
    <property type="entry name" value="Sig_transdc_resp-reg_C-effctor"/>
</dbReference>
<dbReference type="Proteomes" id="UP000654947">
    <property type="component" value="Unassembled WGS sequence"/>
</dbReference>
<dbReference type="InterPro" id="IPR036388">
    <property type="entry name" value="WH-like_DNA-bd_sf"/>
</dbReference>
<feature type="DNA-binding region" description="OmpR/PhoB-type" evidence="5">
    <location>
        <begin position="4"/>
        <end position="110"/>
    </location>
</feature>
<sequence length="642" mass="68075">MQGGCGVSLGGRAEPRVRVGLLGRLTVEAGGEPLLLRGNKRRALLATLLLRAGHTVSAEVLADRMWGRNTQGKDRRGALQVHVARLRALFTEKLGAPFVLGDDGGYRVELLEQECDLLRLRSLVRAARDAAREGDHRTCTDLYARSLELWRGPVLVDVHGHTLHEEEIAPITEELLDVAEEGCAAALALGDDERVAVRIRDITADHPEREPLARMRMAALHRCGRRSEALRVYERTRRALAERQGAEPGGELCSVYRAVLLDDPGSGGDRTTGRADTGPGPEAYGNTALESSGAGSGGPVADTRRPSTVPRPRSFGRRLPLVCTPATAPRCACGHGYVPLPAHEGVPGPAAPHLPEPRSTPPVPSVLPADPGPVIGRNAALADLDRLADPYGDRPRPVLLRGPVGTGTSALALHWAHSVLDAFPDGQLYVDLRGPDGAPRRPGEVQRRLLRVLDPGTADRPPRDTEEGAARIRGALAGRRVLVLLDHARSGEQVRRLLPGPGCAAVVVSRSWLTDLLVRDGVRATEVGPLGAGDAALLLATLLDRGPGPDLHALAQVCGGLPLALRMAVAWLRTRPGHTVSDLVRAVEGVDPAQARTPVARMASVMHAGPVAGRRDRGEVPAAPGSPGQSVGDTSYVWLSSG</sequence>
<evidence type="ECO:0000313" key="8">
    <source>
        <dbReference type="EMBL" id="GHD21216.1"/>
    </source>
</evidence>
<organism evidence="8 9">
    <name type="scientific">Nocardiopsis kunsanensis</name>
    <dbReference type="NCBI Taxonomy" id="141693"/>
    <lineage>
        <taxon>Bacteria</taxon>
        <taxon>Bacillati</taxon>
        <taxon>Actinomycetota</taxon>
        <taxon>Actinomycetes</taxon>
        <taxon>Streptosporangiales</taxon>
        <taxon>Nocardiopsidaceae</taxon>
        <taxon>Nocardiopsis</taxon>
    </lineage>
</organism>
<feature type="domain" description="OmpR/PhoB-type" evidence="7">
    <location>
        <begin position="4"/>
        <end position="110"/>
    </location>
</feature>
<dbReference type="AlphaFoldDB" id="A0A919CGI9"/>
<evidence type="ECO:0000256" key="1">
    <source>
        <dbReference type="ARBA" id="ARBA00005820"/>
    </source>
</evidence>
<evidence type="ECO:0000256" key="5">
    <source>
        <dbReference type="PROSITE-ProRule" id="PRU01091"/>
    </source>
</evidence>
<name>A0A919CGI9_9ACTN</name>
<dbReference type="GO" id="GO:0000160">
    <property type="term" value="P:phosphorelay signal transduction system"/>
    <property type="evidence" value="ECO:0007669"/>
    <property type="project" value="InterPro"/>
</dbReference>
<evidence type="ECO:0000259" key="7">
    <source>
        <dbReference type="PROSITE" id="PS51755"/>
    </source>
</evidence>
<dbReference type="Pfam" id="PF00486">
    <property type="entry name" value="Trans_reg_C"/>
    <property type="match status" value="1"/>
</dbReference>
<evidence type="ECO:0000256" key="3">
    <source>
        <dbReference type="ARBA" id="ARBA00023125"/>
    </source>
</evidence>
<comment type="caution">
    <text evidence="8">The sequence shown here is derived from an EMBL/GenBank/DDBJ whole genome shotgun (WGS) entry which is preliminary data.</text>
</comment>
<dbReference type="EMBL" id="BMXL01000005">
    <property type="protein sequence ID" value="GHD21216.1"/>
    <property type="molecule type" value="Genomic_DNA"/>
</dbReference>
<dbReference type="Gene3D" id="3.40.50.300">
    <property type="entry name" value="P-loop containing nucleotide triphosphate hydrolases"/>
    <property type="match status" value="1"/>
</dbReference>
<dbReference type="InterPro" id="IPR011990">
    <property type="entry name" value="TPR-like_helical_dom_sf"/>
</dbReference>
<dbReference type="SUPFAM" id="SSF52540">
    <property type="entry name" value="P-loop containing nucleoside triphosphate hydrolases"/>
    <property type="match status" value="1"/>
</dbReference>
<dbReference type="GO" id="GO:0006355">
    <property type="term" value="P:regulation of DNA-templated transcription"/>
    <property type="evidence" value="ECO:0007669"/>
    <property type="project" value="InterPro"/>
</dbReference>
<dbReference type="InterPro" id="IPR005158">
    <property type="entry name" value="BTAD"/>
</dbReference>
<keyword evidence="3 5" id="KW-0238">DNA-binding</keyword>
<feature type="region of interest" description="Disordered" evidence="6">
    <location>
        <begin position="263"/>
        <end position="317"/>
    </location>
</feature>
<dbReference type="Gene3D" id="1.10.10.10">
    <property type="entry name" value="Winged helix-like DNA-binding domain superfamily/Winged helix DNA-binding domain"/>
    <property type="match status" value="1"/>
</dbReference>
<comment type="similarity">
    <text evidence="1">Belongs to the AfsR/DnrI/RedD regulatory family.</text>
</comment>
<dbReference type="PANTHER" id="PTHR35807:SF1">
    <property type="entry name" value="TRANSCRIPTIONAL REGULATOR REDD"/>
    <property type="match status" value="1"/>
</dbReference>
<dbReference type="Pfam" id="PF03704">
    <property type="entry name" value="BTAD"/>
    <property type="match status" value="1"/>
</dbReference>
<evidence type="ECO:0000256" key="2">
    <source>
        <dbReference type="ARBA" id="ARBA00023015"/>
    </source>
</evidence>
<gene>
    <name evidence="8" type="ORF">GCM10007147_14380</name>
</gene>
<dbReference type="InterPro" id="IPR027417">
    <property type="entry name" value="P-loop_NTPase"/>
</dbReference>
<keyword evidence="2" id="KW-0805">Transcription regulation</keyword>
<feature type="region of interest" description="Disordered" evidence="6">
    <location>
        <begin position="611"/>
        <end position="634"/>
    </location>
</feature>
<dbReference type="PROSITE" id="PS51755">
    <property type="entry name" value="OMPR_PHOB"/>
    <property type="match status" value="1"/>
</dbReference>
<evidence type="ECO:0000256" key="4">
    <source>
        <dbReference type="ARBA" id="ARBA00023163"/>
    </source>
</evidence>
<keyword evidence="4" id="KW-0804">Transcription</keyword>